<accession>A0AAD5RSZ6</accession>
<feature type="compositionally biased region" description="Low complexity" evidence="1">
    <location>
        <begin position="160"/>
        <end position="180"/>
    </location>
</feature>
<gene>
    <name evidence="2" type="ORF">MKZ38_010615</name>
</gene>
<evidence type="ECO:0000256" key="1">
    <source>
        <dbReference type="SAM" id="MobiDB-lite"/>
    </source>
</evidence>
<name>A0AAD5RSZ6_9PEZI</name>
<feature type="region of interest" description="Disordered" evidence="1">
    <location>
        <begin position="1"/>
        <end position="84"/>
    </location>
</feature>
<keyword evidence="3" id="KW-1185">Reference proteome</keyword>
<organism evidence="2 3">
    <name type="scientific">Zalerion maritima</name>
    <dbReference type="NCBI Taxonomy" id="339359"/>
    <lineage>
        <taxon>Eukaryota</taxon>
        <taxon>Fungi</taxon>
        <taxon>Dikarya</taxon>
        <taxon>Ascomycota</taxon>
        <taxon>Pezizomycotina</taxon>
        <taxon>Sordariomycetes</taxon>
        <taxon>Lulworthiomycetidae</taxon>
        <taxon>Lulworthiales</taxon>
        <taxon>Lulworthiaceae</taxon>
        <taxon>Zalerion</taxon>
    </lineage>
</organism>
<feature type="compositionally biased region" description="Polar residues" evidence="1">
    <location>
        <begin position="15"/>
        <end position="31"/>
    </location>
</feature>
<evidence type="ECO:0000313" key="3">
    <source>
        <dbReference type="Proteomes" id="UP001201980"/>
    </source>
</evidence>
<evidence type="ECO:0000313" key="2">
    <source>
        <dbReference type="EMBL" id="KAJ2902963.1"/>
    </source>
</evidence>
<proteinExistence type="predicted"/>
<feature type="compositionally biased region" description="Polar residues" evidence="1">
    <location>
        <begin position="181"/>
        <end position="218"/>
    </location>
</feature>
<comment type="caution">
    <text evidence="2">The sequence shown here is derived from an EMBL/GenBank/DDBJ whole genome shotgun (WGS) entry which is preliminary data.</text>
</comment>
<dbReference type="EMBL" id="JAKWBI020000095">
    <property type="protein sequence ID" value="KAJ2902963.1"/>
    <property type="molecule type" value="Genomic_DNA"/>
</dbReference>
<protein>
    <submittedName>
        <fullName evidence="2">Uncharacterized protein</fullName>
    </submittedName>
</protein>
<feature type="compositionally biased region" description="Polar residues" evidence="1">
    <location>
        <begin position="330"/>
        <end position="340"/>
    </location>
</feature>
<feature type="region of interest" description="Disordered" evidence="1">
    <location>
        <begin position="137"/>
        <end position="218"/>
    </location>
</feature>
<feature type="compositionally biased region" description="Polar residues" evidence="1">
    <location>
        <begin position="137"/>
        <end position="149"/>
    </location>
</feature>
<reference evidence="2" key="1">
    <citation type="submission" date="2022-07" db="EMBL/GenBank/DDBJ databases">
        <title>Draft genome sequence of Zalerion maritima ATCC 34329, a (micro)plastics degrading marine fungus.</title>
        <authorList>
            <person name="Paco A."/>
            <person name="Goncalves M.F.M."/>
            <person name="Rocha-Santos T.A.P."/>
            <person name="Alves A."/>
        </authorList>
    </citation>
    <scope>NUCLEOTIDE SEQUENCE</scope>
    <source>
        <strain evidence="2">ATCC 34329</strain>
    </source>
</reference>
<dbReference type="AlphaFoldDB" id="A0AAD5RSZ6"/>
<sequence>MEDSAGGTYDPSWEQPVSSTWGNAQESQQMGFTDDLYSLGGLADQGIDEEQDTTQPETPHHAVNLSEAPEQSGQDALEPASGSSLLLSRALGEFGSGQESQFDGVLPQQTDVGQYYQQQTDHQSVVGMDQSYPWVDSNEQNMNMPSGSMSGEVHQANFTPQQQHSSPQQESWQPEQIQQPFQAYQGTEQQVAQPLPQANFTPQQHSFPQQKSWQREQIQQPFQAHQGTEHQVAQLLPQTMPLGQQASAGGTEDKDPAAWDSLRADGHVKHTWDTFRKLAPNNATKLGDLPFAKPVRKVQYQDPEDDDEGKHKDLPPEGREPAKPCEGQLSDKNSSGMTSVQHKLRSHLVYVTGDLQAGFCEVSQCRPAKDGGKDPKKHRYPGKFAECITPTVANPDLRGMCAGCLTKGSGNHCPHRAMADETKQKIFAAYREKLHPLAIGTIEVAFRHLAKHSTGASPSLKSEVQLRLRGIEWSKDDLEELTSADEENPFEMDTERKKALNKGYKEFGKKLVEIGNEVQTAGRGEGMRLSPGELEFVLQALSMWYAEVNPQKDWWRLATCNIMGLLVGSVDKGYGFWKSKGINIQRDEALGRARGGGARRRN</sequence>
<feature type="region of interest" description="Disordered" evidence="1">
    <location>
        <begin position="299"/>
        <end position="340"/>
    </location>
</feature>
<dbReference type="Proteomes" id="UP001201980">
    <property type="component" value="Unassembled WGS sequence"/>
</dbReference>
<feature type="compositionally biased region" description="Basic and acidic residues" evidence="1">
    <location>
        <begin position="308"/>
        <end position="323"/>
    </location>
</feature>